<name>A0A1I5YDK9_9PSEU</name>
<evidence type="ECO:0000256" key="6">
    <source>
        <dbReference type="ARBA" id="ARBA00022989"/>
    </source>
</evidence>
<comment type="subcellular location">
    <subcellularLocation>
        <location evidence="1">Cell membrane</location>
        <topology evidence="1">Multi-pass membrane protein</topology>
    </subcellularLocation>
</comment>
<evidence type="ECO:0000313" key="9">
    <source>
        <dbReference type="EMBL" id="SFQ42200.1"/>
    </source>
</evidence>
<dbReference type="PANTHER" id="PTHR30472:SF24">
    <property type="entry name" value="FERRIC ENTEROBACTIN TRANSPORT SYSTEM PERMEASE PROTEIN FEPG"/>
    <property type="match status" value="1"/>
</dbReference>
<feature type="transmembrane region" description="Helical" evidence="8">
    <location>
        <begin position="32"/>
        <end position="53"/>
    </location>
</feature>
<evidence type="ECO:0000256" key="2">
    <source>
        <dbReference type="ARBA" id="ARBA00007935"/>
    </source>
</evidence>
<protein>
    <submittedName>
        <fullName evidence="9">Iron complex transport system permease protein</fullName>
    </submittedName>
</protein>
<feature type="transmembrane region" description="Helical" evidence="8">
    <location>
        <begin position="228"/>
        <end position="249"/>
    </location>
</feature>
<dbReference type="GO" id="GO:0033214">
    <property type="term" value="P:siderophore-iron import into cell"/>
    <property type="evidence" value="ECO:0007669"/>
    <property type="project" value="TreeGrafter"/>
</dbReference>
<dbReference type="STRING" id="587909.SAMN05421810_10779"/>
<feature type="transmembrane region" description="Helical" evidence="8">
    <location>
        <begin position="180"/>
        <end position="198"/>
    </location>
</feature>
<dbReference type="EMBL" id="FOWW01000007">
    <property type="protein sequence ID" value="SFQ42200.1"/>
    <property type="molecule type" value="Genomic_DNA"/>
</dbReference>
<dbReference type="Pfam" id="PF01032">
    <property type="entry name" value="FecCD"/>
    <property type="match status" value="1"/>
</dbReference>
<evidence type="ECO:0000256" key="1">
    <source>
        <dbReference type="ARBA" id="ARBA00004651"/>
    </source>
</evidence>
<dbReference type="RefSeq" id="WP_243859657.1">
    <property type="nucleotide sequence ID" value="NZ_FOWW01000007.1"/>
</dbReference>
<keyword evidence="4" id="KW-1003">Cell membrane</keyword>
<gene>
    <name evidence="9" type="ORF">SAMN05421810_10779</name>
</gene>
<sequence length="364" mass="37065">MSTRDIARDVTTLPGRKAVRLGPFAATFRPRVVAVPLVGLVLLVLVAALNIGLGSAHLDVIDVLRTLAGGGDRRETGIVFDLRLPRTLTGILVGAALGLAGAIFQTIARNPLASPDILGITWGAGVGAVTVIVVGGYRGQVSGVAASLGVPLAGLAGGLLAGLLLYLLSWRRGIDGFRMVLIGIGLAAVGYNLVYWLLTVGDVDDATRATTWIVGNLGNVGWESVGPVALALALLVPATLLCAHTIGGLQFGDETARGLGIRVDAARGTLLLLAAGLAAVATAAAGPITFVALATPQIALRLARTAQPPLVGSLVLGALLTVGADLAVRQAPGAADLPVGVLTAILGAPYLIYLFVRTRRKVRV</sequence>
<dbReference type="GO" id="GO:0022857">
    <property type="term" value="F:transmembrane transporter activity"/>
    <property type="evidence" value="ECO:0007669"/>
    <property type="project" value="InterPro"/>
</dbReference>
<keyword evidence="10" id="KW-1185">Reference proteome</keyword>
<dbReference type="Gene3D" id="1.10.3470.10">
    <property type="entry name" value="ABC transporter involved in vitamin B12 uptake, BtuC"/>
    <property type="match status" value="1"/>
</dbReference>
<dbReference type="InterPro" id="IPR000522">
    <property type="entry name" value="ABC_transptr_permease_BtuC"/>
</dbReference>
<evidence type="ECO:0000256" key="3">
    <source>
        <dbReference type="ARBA" id="ARBA00022448"/>
    </source>
</evidence>
<dbReference type="CDD" id="cd06550">
    <property type="entry name" value="TM_ABC_iron-siderophores_like"/>
    <property type="match status" value="1"/>
</dbReference>
<feature type="transmembrane region" description="Helical" evidence="8">
    <location>
        <begin position="117"/>
        <end position="137"/>
    </location>
</feature>
<dbReference type="SUPFAM" id="SSF81345">
    <property type="entry name" value="ABC transporter involved in vitamin B12 uptake, BtuC"/>
    <property type="match status" value="1"/>
</dbReference>
<dbReference type="InterPro" id="IPR037294">
    <property type="entry name" value="ABC_BtuC-like"/>
</dbReference>
<evidence type="ECO:0000256" key="4">
    <source>
        <dbReference type="ARBA" id="ARBA00022475"/>
    </source>
</evidence>
<feature type="transmembrane region" description="Helical" evidence="8">
    <location>
        <begin position="270"/>
        <end position="294"/>
    </location>
</feature>
<evidence type="ECO:0000256" key="8">
    <source>
        <dbReference type="SAM" id="Phobius"/>
    </source>
</evidence>
<dbReference type="GO" id="GO:0005886">
    <property type="term" value="C:plasma membrane"/>
    <property type="evidence" value="ECO:0007669"/>
    <property type="project" value="UniProtKB-SubCell"/>
</dbReference>
<evidence type="ECO:0000313" key="10">
    <source>
        <dbReference type="Proteomes" id="UP000198727"/>
    </source>
</evidence>
<evidence type="ECO:0000256" key="5">
    <source>
        <dbReference type="ARBA" id="ARBA00022692"/>
    </source>
</evidence>
<dbReference type="PANTHER" id="PTHR30472">
    <property type="entry name" value="FERRIC ENTEROBACTIN TRANSPORT SYSTEM PERMEASE PROTEIN"/>
    <property type="match status" value="1"/>
</dbReference>
<dbReference type="Proteomes" id="UP000198727">
    <property type="component" value="Unassembled WGS sequence"/>
</dbReference>
<dbReference type="AlphaFoldDB" id="A0A1I5YDK9"/>
<keyword evidence="7 8" id="KW-0472">Membrane</keyword>
<feature type="transmembrane region" description="Helical" evidence="8">
    <location>
        <begin position="337"/>
        <end position="356"/>
    </location>
</feature>
<evidence type="ECO:0000256" key="7">
    <source>
        <dbReference type="ARBA" id="ARBA00023136"/>
    </source>
</evidence>
<comment type="similarity">
    <text evidence="2">Belongs to the binding-protein-dependent transport system permease family. FecCD subfamily.</text>
</comment>
<keyword evidence="5 8" id="KW-0812">Transmembrane</keyword>
<keyword evidence="3" id="KW-0813">Transport</keyword>
<reference evidence="10" key="1">
    <citation type="submission" date="2016-10" db="EMBL/GenBank/DDBJ databases">
        <authorList>
            <person name="Varghese N."/>
            <person name="Submissions S."/>
        </authorList>
    </citation>
    <scope>NUCLEOTIDE SEQUENCE [LARGE SCALE GENOMIC DNA]</scope>
    <source>
        <strain evidence="10">CGMCC 4.5579</strain>
    </source>
</reference>
<feature type="transmembrane region" description="Helical" evidence="8">
    <location>
        <begin position="87"/>
        <end position="105"/>
    </location>
</feature>
<accession>A0A1I5YDK9</accession>
<proteinExistence type="inferred from homology"/>
<feature type="transmembrane region" description="Helical" evidence="8">
    <location>
        <begin position="143"/>
        <end position="168"/>
    </location>
</feature>
<keyword evidence="6 8" id="KW-1133">Transmembrane helix</keyword>
<organism evidence="9 10">
    <name type="scientific">Amycolatopsis arida</name>
    <dbReference type="NCBI Taxonomy" id="587909"/>
    <lineage>
        <taxon>Bacteria</taxon>
        <taxon>Bacillati</taxon>
        <taxon>Actinomycetota</taxon>
        <taxon>Actinomycetes</taxon>
        <taxon>Pseudonocardiales</taxon>
        <taxon>Pseudonocardiaceae</taxon>
        <taxon>Amycolatopsis</taxon>
    </lineage>
</organism>